<accession>A0ABP7IUI0</accession>
<keyword evidence="2" id="KW-1133">Transmembrane helix</keyword>
<feature type="compositionally biased region" description="Basic residues" evidence="1">
    <location>
        <begin position="116"/>
        <end position="127"/>
    </location>
</feature>
<keyword evidence="4" id="KW-1185">Reference proteome</keyword>
<reference evidence="4" key="1">
    <citation type="journal article" date="2019" name="Int. J. Syst. Evol. Microbiol.">
        <title>The Global Catalogue of Microorganisms (GCM) 10K type strain sequencing project: providing services to taxonomists for standard genome sequencing and annotation.</title>
        <authorList>
            <consortium name="The Broad Institute Genomics Platform"/>
            <consortium name="The Broad Institute Genome Sequencing Center for Infectious Disease"/>
            <person name="Wu L."/>
            <person name="Ma J."/>
        </authorList>
    </citation>
    <scope>NUCLEOTIDE SEQUENCE [LARGE SCALE GENOMIC DNA]</scope>
    <source>
        <strain evidence="4">JCM 17017</strain>
    </source>
</reference>
<evidence type="ECO:0000256" key="1">
    <source>
        <dbReference type="SAM" id="MobiDB-lite"/>
    </source>
</evidence>
<comment type="caution">
    <text evidence="3">The sequence shown here is derived from an EMBL/GenBank/DDBJ whole genome shotgun (WGS) entry which is preliminary data.</text>
</comment>
<name>A0ABP7IUI0_9PSEU</name>
<keyword evidence="2" id="KW-0812">Transmembrane</keyword>
<dbReference type="Proteomes" id="UP001501624">
    <property type="component" value="Unassembled WGS sequence"/>
</dbReference>
<evidence type="ECO:0000313" key="4">
    <source>
        <dbReference type="Proteomes" id="UP001501624"/>
    </source>
</evidence>
<evidence type="ECO:0000313" key="3">
    <source>
        <dbReference type="EMBL" id="GAA3826581.1"/>
    </source>
</evidence>
<dbReference type="EMBL" id="BAABCM010000007">
    <property type="protein sequence ID" value="GAA3826581.1"/>
    <property type="molecule type" value="Genomic_DNA"/>
</dbReference>
<feature type="compositionally biased region" description="Basic residues" evidence="1">
    <location>
        <begin position="83"/>
        <end position="92"/>
    </location>
</feature>
<feature type="region of interest" description="Disordered" evidence="1">
    <location>
        <begin position="58"/>
        <end position="127"/>
    </location>
</feature>
<dbReference type="RefSeq" id="WP_237336996.1">
    <property type="nucleotide sequence ID" value="NZ_BAABCM010000007.1"/>
</dbReference>
<proteinExistence type="predicted"/>
<sequence>MQVVNWLSQVPPHGLWIAGAVVVAMQVVRWIAVSVIFFNRRPEEELKIVGTIRPTVECRPVRSDNPDVTPALTNRNERPLGKAGKHPRRHSKLQGEHAAQPLADKRPPNGPSSRSRTPRHNTTAKRT</sequence>
<organism evidence="3 4">
    <name type="scientific">Amycolatopsis tucumanensis</name>
    <dbReference type="NCBI Taxonomy" id="401106"/>
    <lineage>
        <taxon>Bacteria</taxon>
        <taxon>Bacillati</taxon>
        <taxon>Actinomycetota</taxon>
        <taxon>Actinomycetes</taxon>
        <taxon>Pseudonocardiales</taxon>
        <taxon>Pseudonocardiaceae</taxon>
        <taxon>Amycolatopsis</taxon>
    </lineage>
</organism>
<gene>
    <name evidence="3" type="ORF">GCM10022380_51580</name>
</gene>
<keyword evidence="2" id="KW-0472">Membrane</keyword>
<evidence type="ECO:0000256" key="2">
    <source>
        <dbReference type="SAM" id="Phobius"/>
    </source>
</evidence>
<protein>
    <submittedName>
        <fullName evidence="3">Uncharacterized protein</fullName>
    </submittedName>
</protein>
<feature type="transmembrane region" description="Helical" evidence="2">
    <location>
        <begin position="15"/>
        <end position="38"/>
    </location>
</feature>